<protein>
    <submittedName>
        <fullName evidence="2">4-carboxymuconolactone decarboxylase</fullName>
        <ecNumber evidence="2">4.1.1.44</ecNumber>
    </submittedName>
</protein>
<keyword evidence="2" id="KW-0456">Lyase</keyword>
<evidence type="ECO:0000256" key="1">
    <source>
        <dbReference type="SAM" id="MobiDB-lite"/>
    </source>
</evidence>
<dbReference type="RefSeq" id="WP_354449280.1">
    <property type="nucleotide sequence ID" value="NZ_JBEPSH010000017.1"/>
</dbReference>
<keyword evidence="3" id="KW-1185">Reference proteome</keyword>
<gene>
    <name evidence="2" type="ORF">ABIE13_005526</name>
</gene>
<dbReference type="GO" id="GO:0047575">
    <property type="term" value="F:4-carboxymuconolactone decarboxylase activity"/>
    <property type="evidence" value="ECO:0007669"/>
    <property type="project" value="UniProtKB-EC"/>
</dbReference>
<dbReference type="Proteomes" id="UP001549320">
    <property type="component" value="Unassembled WGS sequence"/>
</dbReference>
<dbReference type="EC" id="4.1.1.44" evidence="2"/>
<dbReference type="SUPFAM" id="SSF69118">
    <property type="entry name" value="AhpD-like"/>
    <property type="match status" value="1"/>
</dbReference>
<organism evidence="2 3">
    <name type="scientific">Ottowia thiooxydans</name>
    <dbReference type="NCBI Taxonomy" id="219182"/>
    <lineage>
        <taxon>Bacteria</taxon>
        <taxon>Pseudomonadati</taxon>
        <taxon>Pseudomonadota</taxon>
        <taxon>Betaproteobacteria</taxon>
        <taxon>Burkholderiales</taxon>
        <taxon>Comamonadaceae</taxon>
        <taxon>Ottowia</taxon>
    </lineage>
</organism>
<sequence>MKMLQSTESLGDTPADRLPPIPPEKWTAEQRVRAEAIIQGPRGALISPFVPLLRSPELMDHAQAMGEYLRYRSALGLHLSEFAILLTARDWTQQVEWAIHAPIALREGVPAATIEAIAQGRRPVGMTVEQSLVYEFVGELQRNKSISDATWADFVQHFGEREAMDLVGIVGYYSFLSMVMNAARTAVPPSTAARLQPL</sequence>
<name>A0ABV2QH56_9BURK</name>
<accession>A0ABV2QH56</accession>
<dbReference type="EMBL" id="JBEPSH010000017">
    <property type="protein sequence ID" value="MET4580385.1"/>
    <property type="molecule type" value="Genomic_DNA"/>
</dbReference>
<feature type="compositionally biased region" description="Polar residues" evidence="1">
    <location>
        <begin position="1"/>
        <end position="10"/>
    </location>
</feature>
<evidence type="ECO:0000313" key="3">
    <source>
        <dbReference type="Proteomes" id="UP001549320"/>
    </source>
</evidence>
<comment type="caution">
    <text evidence="2">The sequence shown here is derived from an EMBL/GenBank/DDBJ whole genome shotgun (WGS) entry which is preliminary data.</text>
</comment>
<dbReference type="PANTHER" id="PTHR34846">
    <property type="entry name" value="4-CARBOXYMUCONOLACTONE DECARBOXYLASE FAMILY PROTEIN (AFU_ORTHOLOGUE AFUA_6G11590)"/>
    <property type="match status" value="1"/>
</dbReference>
<dbReference type="InterPro" id="IPR029032">
    <property type="entry name" value="AhpD-like"/>
</dbReference>
<dbReference type="PANTHER" id="PTHR34846:SF11">
    <property type="entry name" value="4-CARBOXYMUCONOLACTONE DECARBOXYLASE FAMILY PROTEIN (AFU_ORTHOLOGUE AFUA_6G11590)"/>
    <property type="match status" value="1"/>
</dbReference>
<dbReference type="Gene3D" id="1.20.1290.10">
    <property type="entry name" value="AhpD-like"/>
    <property type="match status" value="1"/>
</dbReference>
<feature type="region of interest" description="Disordered" evidence="1">
    <location>
        <begin position="1"/>
        <end position="24"/>
    </location>
</feature>
<evidence type="ECO:0000313" key="2">
    <source>
        <dbReference type="EMBL" id="MET4580385.1"/>
    </source>
</evidence>
<proteinExistence type="predicted"/>
<reference evidence="2 3" key="1">
    <citation type="submission" date="2024-06" db="EMBL/GenBank/DDBJ databases">
        <title>Sorghum-associated microbial communities from plants grown in Nebraska, USA.</title>
        <authorList>
            <person name="Schachtman D."/>
        </authorList>
    </citation>
    <scope>NUCLEOTIDE SEQUENCE [LARGE SCALE GENOMIC DNA]</scope>
    <source>
        <strain evidence="2 3">2709</strain>
    </source>
</reference>